<dbReference type="OrthoDB" id="9950232at2"/>
<name>A0A4Q2A8Q5_9BURK</name>
<comment type="caution">
    <text evidence="1">The sequence shown here is derived from an EMBL/GenBank/DDBJ whole genome shotgun (WGS) entry which is preliminary data.</text>
</comment>
<sequence length="104" mass="11184">MDVSIGHAHRTTMTPRSGMRLVGLIVALGCLVAAPQLHAERMNHGGDHGNHAHMTHQGGHHYDHRRYQGGGYDGGDDYAYGAPPLVYAPAPAPGVSLFIPLRLR</sequence>
<dbReference type="AlphaFoldDB" id="A0A4Q2A8Q5"/>
<proteinExistence type="predicted"/>
<gene>
    <name evidence="1" type="ORF">D1006_37075</name>
</gene>
<dbReference type="EMBL" id="QWEX01000003">
    <property type="protein sequence ID" value="RXV65647.1"/>
    <property type="molecule type" value="Genomic_DNA"/>
</dbReference>
<reference evidence="1 2" key="1">
    <citation type="submission" date="2018-08" db="EMBL/GenBank/DDBJ databases">
        <title>Mountain-cultivated ginseng endophyte, Burkholderia stabilis and its activity against ginseng root rot disease.</title>
        <authorList>
            <person name="Tapan Kumar M."/>
            <person name="Bae H."/>
            <person name="Shanmugam G."/>
            <person name="Jeon J."/>
        </authorList>
    </citation>
    <scope>NUCLEOTIDE SEQUENCE [LARGE SCALE GENOMIC DNA]</scope>
    <source>
        <strain evidence="1 2">EB159</strain>
    </source>
</reference>
<evidence type="ECO:0000313" key="1">
    <source>
        <dbReference type="EMBL" id="RXV65647.1"/>
    </source>
</evidence>
<organism evidence="1 2">
    <name type="scientific">Burkholderia stabilis</name>
    <dbReference type="NCBI Taxonomy" id="95485"/>
    <lineage>
        <taxon>Bacteria</taxon>
        <taxon>Pseudomonadati</taxon>
        <taxon>Pseudomonadota</taxon>
        <taxon>Betaproteobacteria</taxon>
        <taxon>Burkholderiales</taxon>
        <taxon>Burkholderiaceae</taxon>
        <taxon>Burkholderia</taxon>
        <taxon>Burkholderia cepacia complex</taxon>
    </lineage>
</organism>
<evidence type="ECO:0000313" key="2">
    <source>
        <dbReference type="Proteomes" id="UP000289650"/>
    </source>
</evidence>
<accession>A0A4Q2A8Q5</accession>
<protein>
    <submittedName>
        <fullName evidence="1">Uncharacterized protein</fullName>
    </submittedName>
</protein>
<dbReference type="Proteomes" id="UP000289650">
    <property type="component" value="Unassembled WGS sequence"/>
</dbReference>